<name>A0ABY7VQZ6_9BACT</name>
<dbReference type="RefSeq" id="WP_274149489.1">
    <property type="nucleotide sequence ID" value="NZ_CP117811.1"/>
</dbReference>
<feature type="transmembrane region" description="Helical" evidence="3">
    <location>
        <begin position="12"/>
        <end position="36"/>
    </location>
</feature>
<keyword evidence="3" id="KW-0472">Membrane</keyword>
<accession>A0ABY7VQZ6</accession>
<proteinExistence type="predicted"/>
<evidence type="ECO:0008006" key="6">
    <source>
        <dbReference type="Google" id="ProtNLM"/>
    </source>
</evidence>
<dbReference type="Proteomes" id="UP001214250">
    <property type="component" value="Chromosome 1"/>
</dbReference>
<evidence type="ECO:0000313" key="4">
    <source>
        <dbReference type="EMBL" id="WDE95744.1"/>
    </source>
</evidence>
<feature type="compositionally biased region" description="Polar residues" evidence="2">
    <location>
        <begin position="252"/>
        <end position="269"/>
    </location>
</feature>
<keyword evidence="1" id="KW-0175">Coiled coil</keyword>
<gene>
    <name evidence="4" type="ORF">PQO03_08450</name>
</gene>
<evidence type="ECO:0000256" key="2">
    <source>
        <dbReference type="SAM" id="MobiDB-lite"/>
    </source>
</evidence>
<dbReference type="EMBL" id="CP117811">
    <property type="protein sequence ID" value="WDE95744.1"/>
    <property type="molecule type" value="Genomic_DNA"/>
</dbReference>
<keyword evidence="3" id="KW-0812">Transmembrane</keyword>
<organism evidence="4 5">
    <name type="scientific">Lentisphaera profundi</name>
    <dbReference type="NCBI Taxonomy" id="1658616"/>
    <lineage>
        <taxon>Bacteria</taxon>
        <taxon>Pseudomonadati</taxon>
        <taxon>Lentisphaerota</taxon>
        <taxon>Lentisphaeria</taxon>
        <taxon>Lentisphaerales</taxon>
        <taxon>Lentisphaeraceae</taxon>
        <taxon>Lentisphaera</taxon>
    </lineage>
</organism>
<evidence type="ECO:0000313" key="5">
    <source>
        <dbReference type="Proteomes" id="UP001214250"/>
    </source>
</evidence>
<feature type="region of interest" description="Disordered" evidence="2">
    <location>
        <begin position="252"/>
        <end position="279"/>
    </location>
</feature>
<evidence type="ECO:0000256" key="3">
    <source>
        <dbReference type="SAM" id="Phobius"/>
    </source>
</evidence>
<keyword evidence="3" id="KW-1133">Transmembrane helix</keyword>
<sequence>MKMRKHKRKLHFSLVELFTVLLINLIIAALIFPTFFGEVKSNNTLAANDLQQNEALKEDLMQIEKALDEINQDESKGLYSLAKVSFKIDQPVLQRSAVETVLLGLMKNKHPQTSAYRQAVKKRLGERFIAFTSGSDFVITCLSCQGEGHTKIDCKSCVGGECKNNSCSAGSIIYKGLNGKKVKKTCPTCKGKGACTKCTSGGNILLRCRQCSGKGKIITYKNVPKLYNNALSQLRKLTKDINNDLKSGNAILSKSQQTEINPPQVSPYKQRQVPRKTHKPVAIASQVKPQKTPPHLKLVLEEFYDHLKAKQRQSGITLASRLFALDQDSNGNYTTTLYLTASDDFIKNERREDFLIGLYEFWKLRCGSNRVLRSGGACIILLDKNESVIAVAYSAEDIKF</sequence>
<reference evidence="4 5" key="1">
    <citation type="submission" date="2023-02" db="EMBL/GenBank/DDBJ databases">
        <title>Genome sequence of Lentisphaera profundi SAORIC-696.</title>
        <authorList>
            <person name="Kim e."/>
            <person name="Cho J.-C."/>
            <person name="Choi A."/>
            <person name="Kang I."/>
        </authorList>
    </citation>
    <scope>NUCLEOTIDE SEQUENCE [LARGE SCALE GENOMIC DNA]</scope>
    <source>
        <strain evidence="4 5">SAORIC-696</strain>
    </source>
</reference>
<evidence type="ECO:0000256" key="1">
    <source>
        <dbReference type="SAM" id="Coils"/>
    </source>
</evidence>
<protein>
    <recommendedName>
        <fullName evidence="6">CR-type domain-containing protein</fullName>
    </recommendedName>
</protein>
<feature type="coiled-coil region" evidence="1">
    <location>
        <begin position="46"/>
        <end position="76"/>
    </location>
</feature>
<keyword evidence="5" id="KW-1185">Reference proteome</keyword>